<comment type="catalytic activity">
    <reaction evidence="5 6">
        <text>octanoyl-[ACP] + L-lysyl-[protein] = N(6)-octanoyl-L-lysyl-[protein] + holo-[ACP] + H(+)</text>
        <dbReference type="Rhea" id="RHEA:17665"/>
        <dbReference type="Rhea" id="RHEA-COMP:9636"/>
        <dbReference type="Rhea" id="RHEA-COMP:9685"/>
        <dbReference type="Rhea" id="RHEA-COMP:9752"/>
        <dbReference type="Rhea" id="RHEA-COMP:9928"/>
        <dbReference type="ChEBI" id="CHEBI:15378"/>
        <dbReference type="ChEBI" id="CHEBI:29969"/>
        <dbReference type="ChEBI" id="CHEBI:64479"/>
        <dbReference type="ChEBI" id="CHEBI:78463"/>
        <dbReference type="ChEBI" id="CHEBI:78809"/>
        <dbReference type="EC" id="2.3.1.181"/>
    </reaction>
</comment>
<feature type="active site" description="Acyl-thioester intermediate" evidence="5 7">
    <location>
        <position position="177"/>
    </location>
</feature>
<evidence type="ECO:0000256" key="5">
    <source>
        <dbReference type="HAMAP-Rule" id="MF_00013"/>
    </source>
</evidence>
<dbReference type="Gene3D" id="3.30.930.10">
    <property type="entry name" value="Bira Bifunctional Protein, Domain 2"/>
    <property type="match status" value="1"/>
</dbReference>
<evidence type="ECO:0000256" key="4">
    <source>
        <dbReference type="ARBA" id="ARBA00024732"/>
    </source>
</evidence>
<dbReference type="PANTHER" id="PTHR10993">
    <property type="entry name" value="OCTANOYLTRANSFERASE"/>
    <property type="match status" value="1"/>
</dbReference>
<dbReference type="InterPro" id="IPR000544">
    <property type="entry name" value="Octanoyltransferase"/>
</dbReference>
<dbReference type="STRING" id="1032480.MLP_42250"/>
<dbReference type="InterPro" id="IPR020605">
    <property type="entry name" value="Octanoyltransferase_CS"/>
</dbReference>
<dbReference type="UniPathway" id="UPA00538">
    <property type="reaction ID" value="UER00592"/>
</dbReference>
<evidence type="ECO:0000256" key="1">
    <source>
        <dbReference type="ARBA" id="ARBA00004821"/>
    </source>
</evidence>
<keyword evidence="2 5" id="KW-0808">Transferase</keyword>
<dbReference type="InterPro" id="IPR045864">
    <property type="entry name" value="aa-tRNA-synth_II/BPL/LPL"/>
</dbReference>
<evidence type="ECO:0000256" key="9">
    <source>
        <dbReference type="PIRSR" id="PIRSR016262-3"/>
    </source>
</evidence>
<protein>
    <recommendedName>
        <fullName evidence="5 6">Octanoyltransferase</fullName>
        <ecNumber evidence="5 6">2.3.1.181</ecNumber>
    </recommendedName>
    <alternativeName>
        <fullName evidence="5">Lipoate-protein ligase B</fullName>
    </alternativeName>
    <alternativeName>
        <fullName evidence="5">Lipoyl/octanoyl transferase</fullName>
    </alternativeName>
    <alternativeName>
        <fullName evidence="5">Octanoyl-[acyl-carrier-protein]-protein N-octanoyltransferase</fullName>
    </alternativeName>
</protein>
<evidence type="ECO:0000256" key="3">
    <source>
        <dbReference type="ARBA" id="ARBA00023315"/>
    </source>
</evidence>
<name>F5XS26_MICPN</name>
<dbReference type="GO" id="GO:0005737">
    <property type="term" value="C:cytoplasm"/>
    <property type="evidence" value="ECO:0007669"/>
    <property type="project" value="UniProtKB-SubCell"/>
</dbReference>
<dbReference type="SUPFAM" id="SSF55681">
    <property type="entry name" value="Class II aaRS and biotin synthetases"/>
    <property type="match status" value="1"/>
</dbReference>
<gene>
    <name evidence="5 11" type="primary">lipB</name>
    <name evidence="11" type="ordered locus">MLP_42250</name>
</gene>
<comment type="function">
    <text evidence="4 5 6">Catalyzes the transfer of endogenously produced octanoic acid from octanoyl-acyl-carrier-protein onto the lipoyl domains of lipoate-dependent enzymes. Lipoyl-ACP can also act as a substrate although octanoyl-ACP is likely to be the physiological substrate.</text>
</comment>
<dbReference type="EMBL" id="AP012204">
    <property type="protein sequence ID" value="BAK37239.1"/>
    <property type="molecule type" value="Genomic_DNA"/>
</dbReference>
<accession>F5XS26</accession>
<feature type="binding site" evidence="5 8">
    <location>
        <begin position="159"/>
        <end position="161"/>
    </location>
    <ligand>
        <name>substrate</name>
    </ligand>
</feature>
<reference evidence="11 12" key="1">
    <citation type="submission" date="2011-05" db="EMBL/GenBank/DDBJ databases">
        <title>Whole genome sequence of Microlunatus phosphovorus NM-1.</title>
        <authorList>
            <person name="Hosoyama A."/>
            <person name="Sasaki K."/>
            <person name="Harada T."/>
            <person name="Igarashi R."/>
            <person name="Kawakoshi A."/>
            <person name="Sasagawa M."/>
            <person name="Fukada J."/>
            <person name="Nakamura S."/>
            <person name="Katano Y."/>
            <person name="Hanada S."/>
            <person name="Kamagata Y."/>
            <person name="Nakamura N."/>
            <person name="Yamazaki S."/>
            <person name="Fujita N."/>
        </authorList>
    </citation>
    <scope>NUCLEOTIDE SEQUENCE [LARGE SCALE GENOMIC DNA]</scope>
    <source>
        <strain evidence="12">ATCC 700054 / DSM 10555 / JCM 9379 / NBRC 101784 / NCIMB 13414 / VKM Ac-1990 / NM-1</strain>
    </source>
</reference>
<comment type="similarity">
    <text evidence="5 6">Belongs to the LipB family.</text>
</comment>
<dbReference type="PIRSF" id="PIRSF016262">
    <property type="entry name" value="LPLase"/>
    <property type="match status" value="1"/>
</dbReference>
<proteinExistence type="inferred from homology"/>
<dbReference type="HOGENOM" id="CLU_035168_2_0_11"/>
<dbReference type="Pfam" id="PF21948">
    <property type="entry name" value="LplA-B_cat"/>
    <property type="match status" value="1"/>
</dbReference>
<dbReference type="InterPro" id="IPR004143">
    <property type="entry name" value="BPL_LPL_catalytic"/>
</dbReference>
<dbReference type="PROSITE" id="PS51733">
    <property type="entry name" value="BPL_LPL_CATALYTIC"/>
    <property type="match status" value="1"/>
</dbReference>
<feature type="domain" description="BPL/LPL catalytic" evidence="10">
    <location>
        <begin position="35"/>
        <end position="216"/>
    </location>
</feature>
<comment type="miscellaneous">
    <text evidence="5">In the reaction, the free carboxyl group of octanoic acid is attached via an amide linkage to the epsilon-amino group of a specific lysine residue of lipoyl domains of lipoate-dependent enzymes.</text>
</comment>
<dbReference type="HAMAP" id="MF_00013">
    <property type="entry name" value="LipB"/>
    <property type="match status" value="1"/>
</dbReference>
<dbReference type="NCBIfam" id="NF010925">
    <property type="entry name" value="PRK14345.1"/>
    <property type="match status" value="1"/>
</dbReference>
<dbReference type="PANTHER" id="PTHR10993:SF7">
    <property type="entry name" value="LIPOYLTRANSFERASE 2, MITOCHONDRIAL-RELATED"/>
    <property type="match status" value="1"/>
</dbReference>
<dbReference type="eggNOG" id="COG0321">
    <property type="taxonomic scope" value="Bacteria"/>
</dbReference>
<keyword evidence="5" id="KW-0963">Cytoplasm</keyword>
<feature type="binding site" evidence="5 8">
    <location>
        <begin position="73"/>
        <end position="80"/>
    </location>
    <ligand>
        <name>substrate</name>
    </ligand>
</feature>
<comment type="subcellular location">
    <subcellularLocation>
        <location evidence="5">Cytoplasm</location>
    </subcellularLocation>
</comment>
<dbReference type="CDD" id="cd16444">
    <property type="entry name" value="LipB"/>
    <property type="match status" value="1"/>
</dbReference>
<dbReference type="AlphaFoldDB" id="F5XS26"/>
<evidence type="ECO:0000313" key="12">
    <source>
        <dbReference type="Proteomes" id="UP000007947"/>
    </source>
</evidence>
<organism evidence="11 12">
    <name type="scientific">Microlunatus phosphovorus (strain ATCC 700054 / DSM 10555 / JCM 9379 / NBRC 101784 / NCIMB 13414 / VKM Ac-1990 / NM-1)</name>
    <dbReference type="NCBI Taxonomy" id="1032480"/>
    <lineage>
        <taxon>Bacteria</taxon>
        <taxon>Bacillati</taxon>
        <taxon>Actinomycetota</taxon>
        <taxon>Actinomycetes</taxon>
        <taxon>Propionibacteriales</taxon>
        <taxon>Propionibacteriaceae</taxon>
        <taxon>Microlunatus</taxon>
    </lineage>
</organism>
<keyword evidence="3 5" id="KW-0012">Acyltransferase</keyword>
<evidence type="ECO:0000256" key="8">
    <source>
        <dbReference type="PIRSR" id="PIRSR016262-2"/>
    </source>
</evidence>
<feature type="binding site" evidence="5 8">
    <location>
        <begin position="146"/>
        <end position="148"/>
    </location>
    <ligand>
        <name>substrate</name>
    </ligand>
</feature>
<evidence type="ECO:0000256" key="2">
    <source>
        <dbReference type="ARBA" id="ARBA00022679"/>
    </source>
</evidence>
<sequence length="238" mass="25753">MSLDFLYPGPLGTDLVDYREAWEAQRKLHAEVVAGERPNTVLLLEHASVYTAGKRTEPHERPLDGTPVVDVDRGGKITWHGPGQLVGYPIVKLPQAVYVVDYVRRLEEALIDLCADYGLHRAARVKGRSGVWLPAEPGKQERKIAAIGVRVAGGATMHGFALNVDPDLSAFDAIIPCGITDAGVTSLAAELGESPSLPEVAHVLRPHLERYLSFQPYEQSAPLPPQPAVTYGLDIAVA</sequence>
<keyword evidence="12" id="KW-1185">Reference proteome</keyword>
<dbReference type="Proteomes" id="UP000007947">
    <property type="component" value="Chromosome"/>
</dbReference>
<dbReference type="OrthoDB" id="9787061at2"/>
<dbReference type="GO" id="GO:0033819">
    <property type="term" value="F:lipoyl(octanoyl) transferase activity"/>
    <property type="evidence" value="ECO:0007669"/>
    <property type="project" value="UniProtKB-EC"/>
</dbReference>
<evidence type="ECO:0000259" key="10">
    <source>
        <dbReference type="PROSITE" id="PS51733"/>
    </source>
</evidence>
<evidence type="ECO:0000313" key="11">
    <source>
        <dbReference type="EMBL" id="BAK37239.1"/>
    </source>
</evidence>
<comment type="pathway">
    <text evidence="1 5 6">Protein modification; protein lipoylation via endogenous pathway; protein N(6)-(lipoyl)lysine from octanoyl-[acyl-carrier-protein]: step 1/2.</text>
</comment>
<evidence type="ECO:0000256" key="7">
    <source>
        <dbReference type="PIRSR" id="PIRSR016262-1"/>
    </source>
</evidence>
<dbReference type="KEGG" id="mph:MLP_42250"/>
<dbReference type="NCBIfam" id="TIGR00214">
    <property type="entry name" value="lipB"/>
    <property type="match status" value="1"/>
</dbReference>
<dbReference type="GO" id="GO:0009249">
    <property type="term" value="P:protein lipoylation"/>
    <property type="evidence" value="ECO:0007669"/>
    <property type="project" value="InterPro"/>
</dbReference>
<dbReference type="PROSITE" id="PS01313">
    <property type="entry name" value="LIPB"/>
    <property type="match status" value="1"/>
</dbReference>
<feature type="site" description="Lowers pKa of active site Cys" evidence="5 9">
    <location>
        <position position="143"/>
    </location>
</feature>
<evidence type="ECO:0000256" key="6">
    <source>
        <dbReference type="PIRNR" id="PIRNR016262"/>
    </source>
</evidence>
<dbReference type="EC" id="2.3.1.181" evidence="5 6"/>
<dbReference type="RefSeq" id="WP_013865075.1">
    <property type="nucleotide sequence ID" value="NC_015635.1"/>
</dbReference>